<dbReference type="PANTHER" id="PTHR48125:SF12">
    <property type="entry name" value="AT HOOK TRANSCRIPTION FACTOR FAMILY-RELATED"/>
    <property type="match status" value="1"/>
</dbReference>
<gene>
    <name evidence="3" type="ORF">AB4829_20955</name>
</gene>
<dbReference type="EMBL" id="JBITPR010000045">
    <property type="protein sequence ID" value="MFI7873059.1"/>
    <property type="molecule type" value="Genomic_DNA"/>
</dbReference>
<dbReference type="SUPFAM" id="SSF52540">
    <property type="entry name" value="P-loop containing nucleoside triphosphate hydrolases"/>
    <property type="match status" value="1"/>
</dbReference>
<comment type="caution">
    <text evidence="3">The sequence shown here is derived from an EMBL/GenBank/DDBJ whole genome shotgun (WGS) entry which is preliminary data.</text>
</comment>
<accession>A0ABW8BDG1</accession>
<dbReference type="RefSeq" id="WP_399593566.1">
    <property type="nucleotide sequence ID" value="NZ_JBITPR010000045.1"/>
</dbReference>
<evidence type="ECO:0000313" key="3">
    <source>
        <dbReference type="EMBL" id="MFI7873059.1"/>
    </source>
</evidence>
<dbReference type="InterPro" id="IPR027417">
    <property type="entry name" value="P-loop_NTPase"/>
</dbReference>
<evidence type="ECO:0000256" key="1">
    <source>
        <dbReference type="SAM" id="MobiDB-lite"/>
    </source>
</evidence>
<organism evidence="3 4">
    <name type="scientific">Streptomyces salinarius</name>
    <dbReference type="NCBI Taxonomy" id="2762598"/>
    <lineage>
        <taxon>Bacteria</taxon>
        <taxon>Bacillati</taxon>
        <taxon>Actinomycetota</taxon>
        <taxon>Actinomycetes</taxon>
        <taxon>Kitasatosporales</taxon>
        <taxon>Streptomycetaceae</taxon>
        <taxon>Streptomyces</taxon>
    </lineage>
</organism>
<name>A0ABW8BDG1_9ACTN</name>
<dbReference type="Proteomes" id="UP001614264">
    <property type="component" value="Unassembled WGS sequence"/>
</dbReference>
<protein>
    <recommendedName>
        <fullName evidence="2">AAA+ ATPase domain-containing protein</fullName>
    </recommendedName>
</protein>
<feature type="region of interest" description="Disordered" evidence="1">
    <location>
        <begin position="387"/>
        <end position="443"/>
    </location>
</feature>
<feature type="compositionally biased region" description="Pro residues" evidence="1">
    <location>
        <begin position="417"/>
        <end position="432"/>
    </location>
</feature>
<keyword evidence="4" id="KW-1185">Reference proteome</keyword>
<dbReference type="PANTHER" id="PTHR48125">
    <property type="entry name" value="LP07818P1"/>
    <property type="match status" value="1"/>
</dbReference>
<dbReference type="SMART" id="SM00382">
    <property type="entry name" value="AAA"/>
    <property type="match status" value="1"/>
</dbReference>
<dbReference type="InterPro" id="IPR003593">
    <property type="entry name" value="AAA+_ATPase"/>
</dbReference>
<reference evidence="3 4" key="1">
    <citation type="submission" date="2024-07" db="EMBL/GenBank/DDBJ databases">
        <title>Whole genome sequencing of Prodigiosin pigment-producing Streptomyces salinarius isolated from rhizosphere soil of Arachis hypogaea.</title>
        <authorList>
            <person name="Vidhya A."/>
            <person name="Ramya S."/>
        </authorList>
    </citation>
    <scope>NUCLEOTIDE SEQUENCE [LARGE SCALE GENOMIC DNA]</scope>
    <source>
        <strain evidence="3 4">VRMG2420</strain>
    </source>
</reference>
<sequence>MEYEDDLEDPHASKDLRDLGELFDEKAVSDALVQWARNGAHGGTVRPLVPPWRPSGTSASGALLTAVLVTPRPGAVVVKVSTADQAGEGHAHARARLTAPDRVVPLRWTWPVGDGRMLTFQSPAGDSLYDVDTLASLSGRELPDAVAYVTRWLLTGWNDGLQVRQTTPTNLSALLRGELGALVARGGSVLLYGARIEGLEPDTARLRIDGRDLPNPLALAAGHPRLPDPALYLARGRAHGDLHPHNIMLPHREGRPRYEDFRLIDLATFAEEAPLSRDVATLLLSALAPEVPAEAARGDDTLLRYLVRPHEDLSERIPPATSRLVRAVREVCAQAAEGGLYDVWNAQFLLSLVATGLRFSTYTNLGDAGRWWYFRLAAHAGGELLRRHEDGPSPAGLPVEAPPPVSPAAREPRPERPPQPGPHAPAPAPPTALPTAPVSPTAPPTALLRLESYSRTAVVAGGHQGASGAGAQPLDLAALAVPRDLERSLLGLLGEGRSVCVTGEPGTGKTTLLWRLHGELSRDPGGPTPYFLRSGDLWNPSPGAGLTLETVREACGALPGPAVFLLDTADLLVSDTSGLVLLHELLTVAAEHSVPLLMTCRREEARALRPYVGDFALEGKMLGPYSPREQEAAIRSHARYFYEGLAEVSVDEVCRTVSHAAVRGLPMREVCRAPLTLRMLFETFAPKVPLVEEIDATTLYDLYWEHRVGRDQRAGDTAASGATPPPDLSDAGEEVARLMLEEGRLDLTAAEVGAHRPGGSRSPGLVDDLQGLVARGVVERQGVNATERYSYFHQTLFEYAAGRRLARTASPDGPSHLGLLLDWLKEHPDDQFRLAVAEQALVQAGRAGGRAAEAGTALLTALLAETGQGPPELHGLRAMQMRVYARLPAPDPGLRRHFGPAVAALPPILGRVYLEALPTVCHQDQARIVEELLGIWRGGHEELRQPLIVALSWLAETLPESVIDVIDRACPSPGREGGCRGTECAPRACLWAWLLTREKSEVFKFLAVLEALAPKRPDWVWPRLRTLMTDPHSDLVPMARCLRLAARRQDWPERPYPTVRPVVRHRWGRERPRNKEGFELQVALGRLMAAAWATREEQPSLEAVLTAAVRRPAEPMSYPQVRAVGEMAVRASSDEVRHLLDTVARCAGPAAMTLLTDQLLLPLLTATSGSVDTIGGDTPSSRTPGAEPVATGTVRAWLARSLRALEHPGPADFAHLLAEHTWSRGLDVATTARLVDEAWPHDDAGPGRGHTKPPDDERDEARLRRIWLSEQSAVHLLVAAVAAGHPHARRALRLWRADRAVKGHVRGHTRNQGVTQEDQKIGINLQRLVPEHPELLDELLAGGTLDPRLDPGWLNEVLRRAGVDEDRRLTAALLRHAGTLERLCDLTWTGDYGSANAKSSLHLRARLVVRGVLPAPSAARLEEILARGGHPHHVRAALFLVATVIDHSPSGSLDTAEWRRLEAVLRDFARPAATDAREGAGRHEDTRSVARRCLTGLVCRHHPLDTPRRVATARASARAHLASAAEVDEVKVLGWLVERLADVSLGDAVDLVGAACDTLRRLPRGKVMSLAQRWYRPLSRLAERATPRQWEELLAGSWEGPKEILRVLIRAGIRKRPEDPGAHLLAIADTSPWPDVIRETVRVGTLLHTERSHRRWLPPLDPADHTR</sequence>
<proteinExistence type="predicted"/>
<feature type="domain" description="AAA+ ATPase" evidence="2">
    <location>
        <begin position="495"/>
        <end position="622"/>
    </location>
</feature>
<evidence type="ECO:0000259" key="2">
    <source>
        <dbReference type="SMART" id="SM00382"/>
    </source>
</evidence>
<feature type="region of interest" description="Disordered" evidence="1">
    <location>
        <begin position="1238"/>
        <end position="1258"/>
    </location>
</feature>
<evidence type="ECO:0000313" key="4">
    <source>
        <dbReference type="Proteomes" id="UP001614264"/>
    </source>
</evidence>